<dbReference type="eggNOG" id="ENOG5032YJR">
    <property type="taxonomic scope" value="Bacteria"/>
</dbReference>
<sequence>MVIETFKAGLKPVGERFARSGRMLPDNVSYIASWMESSGARCFQIMEAPNVKALTPWLDFWGDIVEFEVVPVQTSADFWAARKG</sequence>
<evidence type="ECO:0008006" key="3">
    <source>
        <dbReference type="Google" id="ProtNLM"/>
    </source>
</evidence>
<dbReference type="KEGG" id="fgi:OP10G_3800"/>
<dbReference type="Pfam" id="PF11746">
    <property type="entry name" value="DUF3303"/>
    <property type="match status" value="1"/>
</dbReference>
<organism evidence="1 2">
    <name type="scientific">Fimbriimonas ginsengisoli Gsoil 348</name>
    <dbReference type="NCBI Taxonomy" id="661478"/>
    <lineage>
        <taxon>Bacteria</taxon>
        <taxon>Bacillati</taxon>
        <taxon>Armatimonadota</taxon>
        <taxon>Fimbriimonadia</taxon>
        <taxon>Fimbriimonadales</taxon>
        <taxon>Fimbriimonadaceae</taxon>
        <taxon>Fimbriimonas</taxon>
    </lineage>
</organism>
<accession>A0A068NUG4</accession>
<dbReference type="EMBL" id="CP007139">
    <property type="protein sequence ID" value="AIE87168.1"/>
    <property type="molecule type" value="Genomic_DNA"/>
</dbReference>
<dbReference type="HOGENOM" id="CLU_2450378_0_0_0"/>
<name>A0A068NUG4_FIMGI</name>
<reference evidence="1 2" key="1">
    <citation type="journal article" date="2014" name="PLoS ONE">
        <title>The first complete genome sequence of the class fimbriimonadia in the phylum armatimonadetes.</title>
        <authorList>
            <person name="Hu Z.Y."/>
            <person name="Wang Y.Z."/>
            <person name="Im W.T."/>
            <person name="Wang S.Y."/>
            <person name="Zhao G.P."/>
            <person name="Zheng H.J."/>
            <person name="Quan Z.X."/>
        </authorList>
    </citation>
    <scope>NUCLEOTIDE SEQUENCE [LARGE SCALE GENOMIC DNA]</scope>
    <source>
        <strain evidence="1">Gsoil 348</strain>
    </source>
</reference>
<dbReference type="AlphaFoldDB" id="A0A068NUG4"/>
<dbReference type="STRING" id="661478.OP10G_3800"/>
<keyword evidence="2" id="KW-1185">Reference proteome</keyword>
<dbReference type="Proteomes" id="UP000027982">
    <property type="component" value="Chromosome"/>
</dbReference>
<protein>
    <recommendedName>
        <fullName evidence="3">DUF3303 domain-containing protein</fullName>
    </recommendedName>
</protein>
<evidence type="ECO:0000313" key="1">
    <source>
        <dbReference type="EMBL" id="AIE87168.1"/>
    </source>
</evidence>
<gene>
    <name evidence="1" type="ORF">OP10G_3800</name>
</gene>
<evidence type="ECO:0000313" key="2">
    <source>
        <dbReference type="Proteomes" id="UP000027982"/>
    </source>
</evidence>
<proteinExistence type="predicted"/>
<dbReference type="InterPro" id="IPR021734">
    <property type="entry name" value="DUF3303"/>
</dbReference>